<evidence type="ECO:0000256" key="4">
    <source>
        <dbReference type="SAM" id="MobiDB-lite"/>
    </source>
</evidence>
<feature type="compositionally biased region" description="Basic and acidic residues" evidence="4">
    <location>
        <begin position="302"/>
        <end position="311"/>
    </location>
</feature>
<dbReference type="InterPro" id="IPR056513">
    <property type="entry name" value="INO80F"/>
</dbReference>
<evidence type="ECO:0000313" key="6">
    <source>
        <dbReference type="EMBL" id="CDZ98714.1"/>
    </source>
</evidence>
<feature type="compositionally biased region" description="Low complexity" evidence="4">
    <location>
        <begin position="219"/>
        <end position="229"/>
    </location>
</feature>
<organism evidence="6">
    <name type="scientific">Phaffia rhodozyma</name>
    <name type="common">Yeast</name>
    <name type="synonym">Xanthophyllomyces dendrorhous</name>
    <dbReference type="NCBI Taxonomy" id="264483"/>
    <lineage>
        <taxon>Eukaryota</taxon>
        <taxon>Fungi</taxon>
        <taxon>Dikarya</taxon>
        <taxon>Basidiomycota</taxon>
        <taxon>Agaricomycotina</taxon>
        <taxon>Tremellomycetes</taxon>
        <taxon>Cystofilobasidiales</taxon>
        <taxon>Mrakiaceae</taxon>
        <taxon>Phaffia</taxon>
    </lineage>
</organism>
<feature type="compositionally biased region" description="Low complexity" evidence="4">
    <location>
        <begin position="254"/>
        <end position="267"/>
    </location>
</feature>
<name>A0A0F7SMP4_PHARH</name>
<feature type="domain" description="INO80 complex subunit F" evidence="5">
    <location>
        <begin position="74"/>
        <end position="120"/>
    </location>
</feature>
<keyword evidence="3" id="KW-0175">Coiled coil</keyword>
<accession>A0A0F7SMP4</accession>
<sequence length="311" mass="32452">MPSTESAGVPTSTVEETGVLAPAPTPTGAAVGAVAATTTTTTGAEYTHHRGPLPKTKSRAYGAQLSRDGDIQKYKAKYKDLKLKVKQIEKDNDKLLLKILKAKKDIQRARLERAIIYERLSVPIEPPAPTDPSLPSYESHFLPPAPSPSLLAHASQSDAPPHPLSSLLSPTAQAKAKDLTDGSIGGELGQESVSKLEEPASAVSASTVDANLKHDNDDTATTTDADASAPVAVPEPLSGNQPNGPLSPSPPSPSVSTSTPLNSSASLQPPVPALSSGSHVETGLVPEPGREEEEEEEEEGPENGKMHVDQE</sequence>
<dbReference type="GO" id="GO:0005634">
    <property type="term" value="C:nucleus"/>
    <property type="evidence" value="ECO:0007669"/>
    <property type="project" value="UniProtKB-SubCell"/>
</dbReference>
<feature type="compositionally biased region" description="Polar residues" evidence="4">
    <location>
        <begin position="1"/>
        <end position="15"/>
    </location>
</feature>
<proteinExistence type="predicted"/>
<feature type="region of interest" description="Disordered" evidence="4">
    <location>
        <begin position="1"/>
        <end position="27"/>
    </location>
</feature>
<protein>
    <recommendedName>
        <fullName evidence="5">INO80 complex subunit F domain-containing protein</fullName>
    </recommendedName>
</protein>
<reference evidence="6" key="1">
    <citation type="submission" date="2014-08" db="EMBL/GenBank/DDBJ databases">
        <authorList>
            <person name="Sharma Rahul"/>
            <person name="Thines Marco"/>
        </authorList>
    </citation>
    <scope>NUCLEOTIDE SEQUENCE</scope>
</reference>
<feature type="region of interest" description="Disordered" evidence="4">
    <location>
        <begin position="123"/>
        <end position="311"/>
    </location>
</feature>
<dbReference type="Pfam" id="PF24245">
    <property type="entry name" value="INO80F"/>
    <property type="match status" value="1"/>
</dbReference>
<feature type="compositionally biased region" description="Acidic residues" evidence="4">
    <location>
        <begin position="290"/>
        <end position="301"/>
    </location>
</feature>
<feature type="compositionally biased region" description="Low complexity" evidence="4">
    <location>
        <begin position="17"/>
        <end position="27"/>
    </location>
</feature>
<evidence type="ECO:0000259" key="5">
    <source>
        <dbReference type="Pfam" id="PF24245"/>
    </source>
</evidence>
<feature type="compositionally biased region" description="Basic residues" evidence="4">
    <location>
        <begin position="49"/>
        <end position="58"/>
    </location>
</feature>
<feature type="region of interest" description="Disordered" evidence="4">
    <location>
        <begin position="40"/>
        <end position="64"/>
    </location>
</feature>
<dbReference type="AlphaFoldDB" id="A0A0F7SMP4"/>
<evidence type="ECO:0000256" key="1">
    <source>
        <dbReference type="ARBA" id="ARBA00004123"/>
    </source>
</evidence>
<evidence type="ECO:0000256" key="2">
    <source>
        <dbReference type="ARBA" id="ARBA00023242"/>
    </source>
</evidence>
<feature type="coiled-coil region" evidence="3">
    <location>
        <begin position="71"/>
        <end position="112"/>
    </location>
</feature>
<evidence type="ECO:0000256" key="3">
    <source>
        <dbReference type="SAM" id="Coils"/>
    </source>
</evidence>
<comment type="subcellular location">
    <subcellularLocation>
        <location evidence="1">Nucleus</location>
    </subcellularLocation>
</comment>
<dbReference type="EMBL" id="LN483345">
    <property type="protein sequence ID" value="CDZ98714.1"/>
    <property type="molecule type" value="Genomic_DNA"/>
</dbReference>
<keyword evidence="2" id="KW-0539">Nucleus</keyword>